<dbReference type="Pfam" id="PF00753">
    <property type="entry name" value="Lactamase_B"/>
    <property type="match status" value="1"/>
</dbReference>
<evidence type="ECO:0000313" key="6">
    <source>
        <dbReference type="EMBL" id="SLM23637.1"/>
    </source>
</evidence>
<dbReference type="GO" id="GO:0046872">
    <property type="term" value="F:metal ion binding"/>
    <property type="evidence" value="ECO:0007669"/>
    <property type="project" value="UniProtKB-KW"/>
</dbReference>
<gene>
    <name evidence="6" type="ORF">SAMN04488690_1337</name>
</gene>
<dbReference type="SMART" id="SM00849">
    <property type="entry name" value="Lactamase_B"/>
    <property type="match status" value="1"/>
</dbReference>
<protein>
    <submittedName>
        <fullName evidence="6">Glyoxylase, beta-lactamase superfamily II</fullName>
    </submittedName>
</protein>
<evidence type="ECO:0000256" key="3">
    <source>
        <dbReference type="ARBA" id="ARBA00022801"/>
    </source>
</evidence>
<keyword evidence="2" id="KW-0479">Metal-binding</keyword>
<dbReference type="SUPFAM" id="SSF56281">
    <property type="entry name" value="Metallo-hydrolase/oxidoreductase"/>
    <property type="match status" value="1"/>
</dbReference>
<dbReference type="Gene3D" id="3.60.15.10">
    <property type="entry name" value="Ribonuclease Z/Hydroxyacylglutathione hydrolase-like"/>
    <property type="match status" value="1"/>
</dbReference>
<accession>A0A1W1GW94</accession>
<organism evidence="6 7">
    <name type="scientific">Stenotrophomonas indicatrix</name>
    <dbReference type="NCBI Taxonomy" id="2045451"/>
    <lineage>
        <taxon>Bacteria</taxon>
        <taxon>Pseudomonadati</taxon>
        <taxon>Pseudomonadota</taxon>
        <taxon>Gammaproteobacteria</taxon>
        <taxon>Lysobacterales</taxon>
        <taxon>Lysobacteraceae</taxon>
        <taxon>Stenotrophomonas</taxon>
    </lineage>
</organism>
<dbReference type="InterPro" id="IPR001279">
    <property type="entry name" value="Metallo-B-lactamas"/>
</dbReference>
<keyword evidence="3" id="KW-0378">Hydrolase</keyword>
<dbReference type="RefSeq" id="WP_080149015.1">
    <property type="nucleotide sequence ID" value="NZ_FWEU01000002.1"/>
</dbReference>
<evidence type="ECO:0000256" key="1">
    <source>
        <dbReference type="ARBA" id="ARBA00007749"/>
    </source>
</evidence>
<keyword evidence="4" id="KW-0862">Zinc</keyword>
<comment type="similarity">
    <text evidence="1">Belongs to the metallo-beta-lactamase superfamily.</text>
</comment>
<dbReference type="AlphaFoldDB" id="A0A1W1GW94"/>
<evidence type="ECO:0000313" key="7">
    <source>
        <dbReference type="Proteomes" id="UP000191133"/>
    </source>
</evidence>
<evidence type="ECO:0000256" key="2">
    <source>
        <dbReference type="ARBA" id="ARBA00022723"/>
    </source>
</evidence>
<dbReference type="PANTHER" id="PTHR42978">
    <property type="entry name" value="QUORUM-QUENCHING LACTONASE YTNP-RELATED-RELATED"/>
    <property type="match status" value="1"/>
</dbReference>
<dbReference type="Proteomes" id="UP000191133">
    <property type="component" value="Unassembled WGS sequence"/>
</dbReference>
<reference evidence="7" key="1">
    <citation type="submission" date="2016-10" db="EMBL/GenBank/DDBJ databases">
        <authorList>
            <person name="Varghese N."/>
        </authorList>
    </citation>
    <scope>NUCLEOTIDE SEQUENCE [LARGE SCALE GENOMIC DNA]</scope>
    <source>
        <strain evidence="7">92MFCol6.1</strain>
    </source>
</reference>
<dbReference type="InterPro" id="IPR036866">
    <property type="entry name" value="RibonucZ/Hydroxyglut_hydro"/>
</dbReference>
<dbReference type="InterPro" id="IPR051013">
    <property type="entry name" value="MBL_superfamily_lactonases"/>
</dbReference>
<evidence type="ECO:0000259" key="5">
    <source>
        <dbReference type="SMART" id="SM00849"/>
    </source>
</evidence>
<dbReference type="CDD" id="cd07720">
    <property type="entry name" value="OPHC2-like_MBL-fold"/>
    <property type="match status" value="1"/>
</dbReference>
<proteinExistence type="inferred from homology"/>
<dbReference type="EMBL" id="FWEU01000002">
    <property type="protein sequence ID" value="SLM23637.1"/>
    <property type="molecule type" value="Genomic_DNA"/>
</dbReference>
<dbReference type="GO" id="GO:0016787">
    <property type="term" value="F:hydrolase activity"/>
    <property type="evidence" value="ECO:0007669"/>
    <property type="project" value="UniProtKB-KW"/>
</dbReference>
<evidence type="ECO:0000256" key="4">
    <source>
        <dbReference type="ARBA" id="ARBA00022833"/>
    </source>
</evidence>
<name>A0A1W1GW94_9GAMM</name>
<sequence>MNASTIERALPTLQIGDFQIQAISDGHLTASLDLLSHIDPANAMRLQLQAGVNDPSLIHINCYLVRGRGRTILIDAGAGGINGWGGELRVNLLRAGVRPTDVDTILLTHAHPDHIGGLLDAQGDPVFPNAELLIHPRELSFWEDDGNLARSVDRARGNFLLARQVFVGYRHRLRLLAEGDVLPGISIIPLPGHTPGHTGYRVDSAGRTALIWGDIVHFPHIQIARPDVSIAFDQDAQRAAAARSALLDMVSTDRLIVAGMHLGEMGFARIQRIGRGYAFTYAG</sequence>
<feature type="domain" description="Metallo-beta-lactamase" evidence="5">
    <location>
        <begin position="59"/>
        <end position="261"/>
    </location>
</feature>
<dbReference type="PANTHER" id="PTHR42978:SF6">
    <property type="entry name" value="QUORUM-QUENCHING LACTONASE YTNP-RELATED"/>
    <property type="match status" value="1"/>
</dbReference>